<proteinExistence type="predicted"/>
<accession>A0A942SYV6</accession>
<organism evidence="1">
    <name type="scientific">Neobacillus citreus</name>
    <dbReference type="NCBI Taxonomy" id="2833578"/>
    <lineage>
        <taxon>Bacteria</taxon>
        <taxon>Bacillati</taxon>
        <taxon>Bacillota</taxon>
        <taxon>Bacilli</taxon>
        <taxon>Bacillales</taxon>
        <taxon>Bacillaceae</taxon>
        <taxon>Neobacillus</taxon>
    </lineage>
</organism>
<dbReference type="EMBL" id="JAGYPE010000002">
    <property type="protein sequence ID" value="MBS4182146.1"/>
    <property type="molecule type" value="Genomic_DNA"/>
</dbReference>
<comment type="caution">
    <text evidence="1">The sequence shown here is derived from an EMBL/GenBank/DDBJ whole genome shotgun (WGS) entry which is preliminary data.</text>
</comment>
<protein>
    <submittedName>
        <fullName evidence="1">Uncharacterized protein</fullName>
    </submittedName>
</protein>
<sequence>MISDEDDDTFKRRLDRMEFRTPLLLAHPHYGPLMRQKGAVERLEAMRIEWRERQERARARQLRWEASISEG</sequence>
<reference evidence="1" key="1">
    <citation type="submission" date="2021-05" db="EMBL/GenBank/DDBJ databases">
        <title>Novel Bacillus species.</title>
        <authorList>
            <person name="Liu G."/>
        </authorList>
    </citation>
    <scope>NUCLEOTIDE SEQUENCE</scope>
    <source>
        <strain evidence="1">FJAT-50051</strain>
    </source>
</reference>
<dbReference type="AlphaFoldDB" id="A0A942SYV6"/>
<evidence type="ECO:0000313" key="1">
    <source>
        <dbReference type="EMBL" id="MBS4182146.1"/>
    </source>
</evidence>
<gene>
    <name evidence="1" type="ORF">KHB02_12185</name>
</gene>
<name>A0A942SYV6_9BACI</name>